<comment type="similarity">
    <text evidence="1">Belongs to the AAA ATPase family.</text>
</comment>
<proteinExistence type="inferred from homology"/>
<evidence type="ECO:0000256" key="1">
    <source>
        <dbReference type="ARBA" id="ARBA00006914"/>
    </source>
</evidence>
<dbReference type="EMBL" id="RKHQ01000001">
    <property type="protein sequence ID" value="ROR97614.1"/>
    <property type="molecule type" value="Genomic_DNA"/>
</dbReference>
<evidence type="ECO:0000313" key="6">
    <source>
        <dbReference type="Proteomes" id="UP000275356"/>
    </source>
</evidence>
<dbReference type="InterPro" id="IPR027417">
    <property type="entry name" value="P-loop_NTPase"/>
</dbReference>
<evidence type="ECO:0000259" key="4">
    <source>
        <dbReference type="SMART" id="SM00382"/>
    </source>
</evidence>
<dbReference type="InterPro" id="IPR050221">
    <property type="entry name" value="26S_Proteasome_ATPase"/>
</dbReference>
<dbReference type="CDD" id="cd19481">
    <property type="entry name" value="RecA-like_protease"/>
    <property type="match status" value="1"/>
</dbReference>
<dbReference type="InterPro" id="IPR054472">
    <property type="entry name" value="WHD"/>
</dbReference>
<evidence type="ECO:0000256" key="2">
    <source>
        <dbReference type="ARBA" id="ARBA00022741"/>
    </source>
</evidence>
<dbReference type="Pfam" id="PF22977">
    <property type="entry name" value="WHD"/>
    <property type="match status" value="1"/>
</dbReference>
<evidence type="ECO:0000313" key="5">
    <source>
        <dbReference type="EMBL" id="ROR97614.1"/>
    </source>
</evidence>
<dbReference type="Proteomes" id="UP000275356">
    <property type="component" value="Unassembled WGS sequence"/>
</dbReference>
<evidence type="ECO:0000256" key="3">
    <source>
        <dbReference type="ARBA" id="ARBA00022840"/>
    </source>
</evidence>
<sequence length="702" mass="75228">MTPGTTHLLERLLAVQERVEALVAARRGGDHNPDDPFRGLYVDDAMVDHLLARGAPDAAGDGLAGPDRERVADIEARADAVLAEDGPALPLRDLELTFGLDALDVELLLVALAGELDPRLDLLFGYLNDDVTRRRPSAAVALALCGLPIASASARHRLQHGPLIESGLLTLDEPDRPLPSRCLRVPDRVVDHLLGSRTPDAALRDLLLAPDPVEWGDGSELALALSLGQRLVHLREGATGSGRLLALDALGRLRRGALLLDAAALAQHPDADVLARTAVREALLTGAGLVVCGLDQLAERPAVLHRLLDPRATVVTVGALGWDPEWSSVAPLRLEVPESTVAERLALWDRTLGIDADVVSDGSGEGSVVGGRPGEGAATAAAAPFRLRPEQVVRAARTARQLSQLRGALTPEHVRQGALAENSSALERLARRVTPGVGWDDLVLPAPILASLREISLRARFRERVLGDWRMRPGGGRGIGVAALFAGDSGTGKTMSAEVVAADLGLELFVVDLATVVSKYIGETEKNIERIFVGAAGVNAVLLFDEADALFGRRTEVRDSHDRYANLESAYLLQRLESFDGLCILATNLRANIDEAFTRRLDVLVDFPLPDVGHRLALWDRSLGTALPREADVDLAFCAEAFEMAGGAIRSAAITAAYLAAADDGVLRMSHVVSGIHREFRKLGRLTIEQEFGPYWELVERP</sequence>
<reference evidence="5 6" key="1">
    <citation type="submission" date="2018-11" db="EMBL/GenBank/DDBJ databases">
        <title>Sequencing the genomes of 1000 actinobacteria strains.</title>
        <authorList>
            <person name="Klenk H.-P."/>
        </authorList>
    </citation>
    <scope>NUCLEOTIDE SEQUENCE [LARGE SCALE GENOMIC DNA]</scope>
    <source>
        <strain evidence="5 6">DSM 13521</strain>
    </source>
</reference>
<dbReference type="PANTHER" id="PTHR23073">
    <property type="entry name" value="26S PROTEASOME REGULATORY SUBUNIT"/>
    <property type="match status" value="1"/>
</dbReference>
<dbReference type="GO" id="GO:0005524">
    <property type="term" value="F:ATP binding"/>
    <property type="evidence" value="ECO:0007669"/>
    <property type="project" value="UniProtKB-KW"/>
</dbReference>
<dbReference type="OrthoDB" id="9802352at2"/>
<organism evidence="5 6">
    <name type="scientific">Salana multivorans</name>
    <dbReference type="NCBI Taxonomy" id="120377"/>
    <lineage>
        <taxon>Bacteria</taxon>
        <taxon>Bacillati</taxon>
        <taxon>Actinomycetota</taxon>
        <taxon>Actinomycetes</taxon>
        <taxon>Micrococcales</taxon>
        <taxon>Beutenbergiaceae</taxon>
        <taxon>Salana</taxon>
    </lineage>
</organism>
<keyword evidence="2" id="KW-0547">Nucleotide-binding</keyword>
<dbReference type="Gene3D" id="3.40.50.300">
    <property type="entry name" value="P-loop containing nucleotide triphosphate hydrolases"/>
    <property type="match status" value="1"/>
</dbReference>
<dbReference type="GO" id="GO:0016887">
    <property type="term" value="F:ATP hydrolysis activity"/>
    <property type="evidence" value="ECO:0007669"/>
    <property type="project" value="InterPro"/>
</dbReference>
<protein>
    <submittedName>
        <fullName evidence="5">ATPase family protein associated with various cellular activities (AAA)</fullName>
    </submittedName>
</protein>
<dbReference type="Pfam" id="PF00004">
    <property type="entry name" value="AAA"/>
    <property type="match status" value="1"/>
</dbReference>
<accession>A0A3N2DDV4</accession>
<dbReference type="AlphaFoldDB" id="A0A3N2DDV4"/>
<dbReference type="SMART" id="SM00382">
    <property type="entry name" value="AAA"/>
    <property type="match status" value="1"/>
</dbReference>
<dbReference type="InterPro" id="IPR003593">
    <property type="entry name" value="AAA+_ATPase"/>
</dbReference>
<comment type="caution">
    <text evidence="5">The sequence shown here is derived from an EMBL/GenBank/DDBJ whole genome shotgun (WGS) entry which is preliminary data.</text>
</comment>
<dbReference type="InterPro" id="IPR003959">
    <property type="entry name" value="ATPase_AAA_core"/>
</dbReference>
<dbReference type="SUPFAM" id="SSF52540">
    <property type="entry name" value="P-loop containing nucleoside triphosphate hydrolases"/>
    <property type="match status" value="1"/>
</dbReference>
<feature type="domain" description="AAA+ ATPase" evidence="4">
    <location>
        <begin position="479"/>
        <end position="611"/>
    </location>
</feature>
<name>A0A3N2DDV4_9MICO</name>
<gene>
    <name evidence="5" type="ORF">EDD28_2215</name>
</gene>
<keyword evidence="6" id="KW-1185">Reference proteome</keyword>
<keyword evidence="3" id="KW-0067">ATP-binding</keyword>
<dbReference type="RefSeq" id="WP_123739635.1">
    <property type="nucleotide sequence ID" value="NZ_RKHQ01000001.1"/>
</dbReference>